<organism evidence="1 2">
    <name type="scientific">Coccidioides immitis RMSCC 2394</name>
    <dbReference type="NCBI Taxonomy" id="404692"/>
    <lineage>
        <taxon>Eukaryota</taxon>
        <taxon>Fungi</taxon>
        <taxon>Dikarya</taxon>
        <taxon>Ascomycota</taxon>
        <taxon>Pezizomycotina</taxon>
        <taxon>Eurotiomycetes</taxon>
        <taxon>Eurotiomycetidae</taxon>
        <taxon>Onygenales</taxon>
        <taxon>Onygenaceae</taxon>
        <taxon>Coccidioides</taxon>
    </lineage>
</organism>
<dbReference type="Proteomes" id="UP000054565">
    <property type="component" value="Unassembled WGS sequence"/>
</dbReference>
<dbReference type="AlphaFoldDB" id="A0A0J6YET7"/>
<name>A0A0J6YET7_COCIT</name>
<gene>
    <name evidence="1" type="ORF">CIRG_05871</name>
</gene>
<protein>
    <submittedName>
        <fullName evidence="1">Uncharacterized protein</fullName>
    </submittedName>
</protein>
<dbReference type="EMBL" id="DS028096">
    <property type="protein sequence ID" value="KMP06190.1"/>
    <property type="molecule type" value="Genomic_DNA"/>
</dbReference>
<evidence type="ECO:0000313" key="1">
    <source>
        <dbReference type="EMBL" id="KMP06190.1"/>
    </source>
</evidence>
<reference evidence="2" key="1">
    <citation type="journal article" date="2010" name="Genome Res.">
        <title>Population genomic sequencing of Coccidioides fungi reveals recent hybridization and transposon control.</title>
        <authorList>
            <person name="Neafsey D.E."/>
            <person name="Barker B.M."/>
            <person name="Sharpton T.J."/>
            <person name="Stajich J.E."/>
            <person name="Park D.J."/>
            <person name="Whiston E."/>
            <person name="Hung C.-Y."/>
            <person name="McMahan C."/>
            <person name="White J."/>
            <person name="Sykes S."/>
            <person name="Heiman D."/>
            <person name="Young S."/>
            <person name="Zeng Q."/>
            <person name="Abouelleil A."/>
            <person name="Aftuck L."/>
            <person name="Bessette D."/>
            <person name="Brown A."/>
            <person name="FitzGerald M."/>
            <person name="Lui A."/>
            <person name="Macdonald J.P."/>
            <person name="Priest M."/>
            <person name="Orbach M.J."/>
            <person name="Galgiani J.N."/>
            <person name="Kirkland T.N."/>
            <person name="Cole G.T."/>
            <person name="Birren B.W."/>
            <person name="Henn M.R."/>
            <person name="Taylor J.W."/>
            <person name="Rounsley S.D."/>
        </authorList>
    </citation>
    <scope>NUCLEOTIDE SEQUENCE [LARGE SCALE GENOMIC DNA]</scope>
    <source>
        <strain evidence="2">RMSCC 2394</strain>
    </source>
</reference>
<accession>A0A0J6YET7</accession>
<proteinExistence type="predicted"/>
<evidence type="ECO:0000313" key="2">
    <source>
        <dbReference type="Proteomes" id="UP000054565"/>
    </source>
</evidence>
<sequence length="112" mass="12131">MGSTYNSALRTKFVEAPGKLPSGECEGRNAARDEADYTFSKHIMGDDPGSTYRIAAVRSVEVADVGEEINSLKATALNNTLHSCKEESRIQALKGIIAKHTYPSQYIPPSAK</sequence>